<dbReference type="InterPro" id="IPR004875">
    <property type="entry name" value="DDE_SF_endonuclease_dom"/>
</dbReference>
<dbReference type="SUPFAM" id="SSF46689">
    <property type="entry name" value="Homeodomain-like"/>
    <property type="match status" value="1"/>
</dbReference>
<evidence type="ECO:0000313" key="6">
    <source>
        <dbReference type="Proteomes" id="UP001152888"/>
    </source>
</evidence>
<comment type="subcellular location">
    <subcellularLocation>
        <location evidence="1">Nucleus</location>
    </subcellularLocation>
</comment>
<feature type="domain" description="HTH CENPB-type" evidence="4">
    <location>
        <begin position="257"/>
        <end position="332"/>
    </location>
</feature>
<dbReference type="Pfam" id="PF05225">
    <property type="entry name" value="HTH_psq"/>
    <property type="match status" value="1"/>
</dbReference>
<dbReference type="InterPro" id="IPR006600">
    <property type="entry name" value="HTH_CenpB_DNA-bd_dom"/>
</dbReference>
<evidence type="ECO:0000256" key="2">
    <source>
        <dbReference type="ARBA" id="ARBA00023125"/>
    </source>
</evidence>
<dbReference type="InterPro" id="IPR007889">
    <property type="entry name" value="HTH_Psq"/>
</dbReference>
<evidence type="ECO:0000256" key="1">
    <source>
        <dbReference type="ARBA" id="ARBA00004123"/>
    </source>
</evidence>
<dbReference type="Pfam" id="PF03184">
    <property type="entry name" value="DDE_1"/>
    <property type="match status" value="1"/>
</dbReference>
<accession>A0A9P0PEA7</accession>
<evidence type="ECO:0000256" key="3">
    <source>
        <dbReference type="ARBA" id="ARBA00023242"/>
    </source>
</evidence>
<evidence type="ECO:0000313" key="5">
    <source>
        <dbReference type="EMBL" id="CAH1979774.1"/>
    </source>
</evidence>
<dbReference type="PANTHER" id="PTHR19303:SF74">
    <property type="entry name" value="POGO TRANSPOSABLE ELEMENT WITH KRAB DOMAIN"/>
    <property type="match status" value="1"/>
</dbReference>
<dbReference type="OrthoDB" id="6768517at2759"/>
<dbReference type="InterPro" id="IPR029526">
    <property type="entry name" value="PGBD"/>
</dbReference>
<dbReference type="AlphaFoldDB" id="A0A9P0PEA7"/>
<sequence length="640" mass="73304">MKKHLLILKLSDEDSDIPDAASEHNTDTDDEEMPEFQRFVPLPTATSCEPQFLGKTKAQNIITKLPGVKGNARNAKEIIDCWQLFFPLDVLGDIVKYTNQKLDQIREKYPRIRDCLQTDLDEMMAFLGLLYLAGVKRGQHLNTQEFWAQDGTAPYSFTSSKWQHIILVLRDGYGPSRQRFFKLLHFADTGIANRRLDEADMENPKPYKRFRYTEAQLQEAVEFIRQSKLNISQASKKYGIPKSTLSNKLRGKVPAVRKMRPTTILTMEEEANLEKWILSKAMLGFPMHPDEVKDSVQRVLKIVKRPNVFTDDRPGKKWMKLFLQRHPNVTQRNTEIISKGRASVTEEGIRTWFGELQDYLISENAEDILSCPERIFNADETGLQTCPKSGKLLGTKNYKNFYELASGPEKECITVLCTFSAAGVCVPPMVVYPYKRIPRDIVTSMPDNWGIGRSDSGWMVSATFYEFVANIFYPWLEENHIKLPVLLLLDGHKSHISMDLFNFCIKNNIILFCLLPNATHILQPCDVAVFKALKVAWKDVVMRQKQDSQKSITKTNFAPLFKNAFDKAIKPETIMAGFRVTGLFPFDPNAVDYSKCISNRRKEIREFEVVRTIANPVNSADYKSTLKVLEHHGSTLIRPV</sequence>
<reference evidence="5" key="1">
    <citation type="submission" date="2022-03" db="EMBL/GenBank/DDBJ databases">
        <authorList>
            <person name="Sayadi A."/>
        </authorList>
    </citation>
    <scope>NUCLEOTIDE SEQUENCE</scope>
</reference>
<name>A0A9P0PEA7_ACAOB</name>
<dbReference type="InterPro" id="IPR009057">
    <property type="entry name" value="Homeodomain-like_sf"/>
</dbReference>
<gene>
    <name evidence="5" type="ORF">ACAOBT_LOCUS13619</name>
</gene>
<keyword evidence="2" id="KW-0238">DNA-binding</keyword>
<dbReference type="InterPro" id="IPR050863">
    <property type="entry name" value="CenT-Element_Derived"/>
</dbReference>
<comment type="caution">
    <text evidence="5">The sequence shown here is derived from an EMBL/GenBank/DDBJ whole genome shotgun (WGS) entry which is preliminary data.</text>
</comment>
<dbReference type="InterPro" id="IPR036397">
    <property type="entry name" value="RNaseH_sf"/>
</dbReference>
<dbReference type="EMBL" id="CAKOFQ010006884">
    <property type="protein sequence ID" value="CAH1979774.1"/>
    <property type="molecule type" value="Genomic_DNA"/>
</dbReference>
<dbReference type="Gene3D" id="1.10.10.60">
    <property type="entry name" value="Homeodomain-like"/>
    <property type="match status" value="1"/>
</dbReference>
<evidence type="ECO:0000259" key="4">
    <source>
        <dbReference type="PROSITE" id="PS51253"/>
    </source>
</evidence>
<dbReference type="PANTHER" id="PTHR19303">
    <property type="entry name" value="TRANSPOSON"/>
    <property type="match status" value="1"/>
</dbReference>
<keyword evidence="3" id="KW-0539">Nucleus</keyword>
<dbReference type="Pfam" id="PF13843">
    <property type="entry name" value="DDE_Tnp_1_7"/>
    <property type="match status" value="1"/>
</dbReference>
<dbReference type="PROSITE" id="PS51253">
    <property type="entry name" value="HTH_CENPB"/>
    <property type="match status" value="1"/>
</dbReference>
<dbReference type="GO" id="GO:0005634">
    <property type="term" value="C:nucleus"/>
    <property type="evidence" value="ECO:0007669"/>
    <property type="project" value="UniProtKB-SubCell"/>
</dbReference>
<dbReference type="GO" id="GO:0003677">
    <property type="term" value="F:DNA binding"/>
    <property type="evidence" value="ECO:0007669"/>
    <property type="project" value="UniProtKB-KW"/>
</dbReference>
<proteinExistence type="predicted"/>
<organism evidence="5 6">
    <name type="scientific">Acanthoscelides obtectus</name>
    <name type="common">Bean weevil</name>
    <name type="synonym">Bruchus obtectus</name>
    <dbReference type="NCBI Taxonomy" id="200917"/>
    <lineage>
        <taxon>Eukaryota</taxon>
        <taxon>Metazoa</taxon>
        <taxon>Ecdysozoa</taxon>
        <taxon>Arthropoda</taxon>
        <taxon>Hexapoda</taxon>
        <taxon>Insecta</taxon>
        <taxon>Pterygota</taxon>
        <taxon>Neoptera</taxon>
        <taxon>Endopterygota</taxon>
        <taxon>Coleoptera</taxon>
        <taxon>Polyphaga</taxon>
        <taxon>Cucujiformia</taxon>
        <taxon>Chrysomeloidea</taxon>
        <taxon>Chrysomelidae</taxon>
        <taxon>Bruchinae</taxon>
        <taxon>Bruchini</taxon>
        <taxon>Acanthoscelides</taxon>
    </lineage>
</organism>
<protein>
    <recommendedName>
        <fullName evidence="4">HTH CENPB-type domain-containing protein</fullName>
    </recommendedName>
</protein>
<dbReference type="Proteomes" id="UP001152888">
    <property type="component" value="Unassembled WGS sequence"/>
</dbReference>
<keyword evidence="6" id="KW-1185">Reference proteome</keyword>
<dbReference type="Gene3D" id="3.30.420.10">
    <property type="entry name" value="Ribonuclease H-like superfamily/Ribonuclease H"/>
    <property type="match status" value="1"/>
</dbReference>